<sequence length="296" mass="30036">MKLTKIFAGMAAAAIAATAMATTAFAADKGPNGSNGVSVFGIYIPMTEDEAKANGILDENGKGPDDWASLPITVTVDGVKIDGEDATINDQPKLLYWMGGELKLELANIYNTNVYGEEKAMNDQLFSTMPAKSIEVTFTISGLTSDLSAAACDKSTTGQAYLGGGFSLDGAAFNTTFWQDGSDPNPAETQFTLAKVTGNGQYTVGLTFPDQGGDDTSSGTDSKTDSTADSKSDSKTDSKANSTAATTSSKTGTTGTTNATSSSAASDKTAATGATAGIALAGIALAGAAIVVSKRK</sequence>
<reference evidence="4" key="1">
    <citation type="submission" date="2023-01" db="EMBL/GenBank/DDBJ databases">
        <title>Human gut microbiome strain richness.</title>
        <authorList>
            <person name="Chen-Liaw A."/>
        </authorList>
    </citation>
    <scope>NUCLEOTIDE SEQUENCE</scope>
    <source>
        <strain evidence="4">1001275st1_F4_1001275B_160808</strain>
    </source>
</reference>
<comment type="caution">
    <text evidence="4">The sequence shown here is derived from an EMBL/GenBank/DDBJ whole genome shotgun (WGS) entry which is preliminary data.</text>
</comment>
<evidence type="ECO:0000256" key="2">
    <source>
        <dbReference type="SAM" id="Phobius"/>
    </source>
</evidence>
<feature type="compositionally biased region" description="Low complexity" evidence="1">
    <location>
        <begin position="239"/>
        <end position="270"/>
    </location>
</feature>
<dbReference type="EMBL" id="JAQMLV010000007">
    <property type="protein sequence ID" value="MDB8744650.1"/>
    <property type="molecule type" value="Genomic_DNA"/>
</dbReference>
<dbReference type="Proteomes" id="UP001211015">
    <property type="component" value="Unassembled WGS sequence"/>
</dbReference>
<proteinExistence type="predicted"/>
<dbReference type="AlphaFoldDB" id="A0AAW6E8C0"/>
<keyword evidence="2" id="KW-1133">Transmembrane helix</keyword>
<feature type="transmembrane region" description="Helical" evidence="2">
    <location>
        <begin position="270"/>
        <end position="292"/>
    </location>
</feature>
<dbReference type="RefSeq" id="WP_195388047.1">
    <property type="nucleotide sequence ID" value="NZ_JADNGL010000004.1"/>
</dbReference>
<protein>
    <submittedName>
        <fullName evidence="4">NPXTG-anchored protein</fullName>
    </submittedName>
</protein>
<evidence type="ECO:0000313" key="4">
    <source>
        <dbReference type="EMBL" id="MDB8744650.1"/>
    </source>
</evidence>
<organism evidence="4 5">
    <name type="scientific">Ruminococcus bicirculans</name>
    <name type="common">ex Wegman et al. 2014</name>
    <dbReference type="NCBI Taxonomy" id="1160721"/>
    <lineage>
        <taxon>Bacteria</taxon>
        <taxon>Bacillati</taxon>
        <taxon>Bacillota</taxon>
        <taxon>Clostridia</taxon>
        <taxon>Eubacteriales</taxon>
        <taxon>Oscillospiraceae</taxon>
        <taxon>Ruminococcus</taxon>
    </lineage>
</organism>
<keyword evidence="2" id="KW-0812">Transmembrane</keyword>
<feature type="compositionally biased region" description="Basic and acidic residues" evidence="1">
    <location>
        <begin position="222"/>
        <end position="238"/>
    </location>
</feature>
<gene>
    <name evidence="4" type="ORF">PNU62_06415</name>
</gene>
<feature type="chain" id="PRO_5043992148" evidence="3">
    <location>
        <begin position="27"/>
        <end position="296"/>
    </location>
</feature>
<evidence type="ECO:0000256" key="1">
    <source>
        <dbReference type="SAM" id="MobiDB-lite"/>
    </source>
</evidence>
<evidence type="ECO:0000256" key="3">
    <source>
        <dbReference type="SAM" id="SignalP"/>
    </source>
</evidence>
<feature type="region of interest" description="Disordered" evidence="1">
    <location>
        <begin position="204"/>
        <end position="270"/>
    </location>
</feature>
<evidence type="ECO:0000313" key="5">
    <source>
        <dbReference type="Proteomes" id="UP001211015"/>
    </source>
</evidence>
<name>A0AAW6E8C0_9FIRM</name>
<dbReference type="NCBIfam" id="NF033846">
    <property type="entry name" value="Rumino_NPXTG"/>
    <property type="match status" value="1"/>
</dbReference>
<accession>A0AAW6E8C0</accession>
<feature type="signal peptide" evidence="3">
    <location>
        <begin position="1"/>
        <end position="26"/>
    </location>
</feature>
<keyword evidence="3" id="KW-0732">Signal</keyword>
<keyword evidence="2" id="KW-0472">Membrane</keyword>